<dbReference type="CDD" id="cd01948">
    <property type="entry name" value="EAL"/>
    <property type="match status" value="1"/>
</dbReference>
<keyword evidence="3" id="KW-1185">Reference proteome</keyword>
<dbReference type="PANTHER" id="PTHR33121:SF70">
    <property type="entry name" value="SIGNALING PROTEIN YKOW"/>
    <property type="match status" value="1"/>
</dbReference>
<dbReference type="InterPro" id="IPR050706">
    <property type="entry name" value="Cyclic-di-GMP_PDE-like"/>
</dbReference>
<sequence>MAKEAVSDDLYCYNVVQSNQALEVNNALTSAKWDSNPDIKLGMVAYYGVPLNLPNGENFGTFCILDDHEREFAQKVKDLIDLLRKSIEISLSLVHEFEEISLEKDKLSLEIEELDQFHSLTNLPTQFNANEYYSSKAHENLLILFIRNVQAYEIRDNLGLFDAQRFTKVFYSKVKSILPEGAALYYISNSEMILVHDVEQAELLEVTAQDLANAVQQVFAEPIQMNNKNIILPTGIGCALSYKNKFSFAEVLDMATVACTQGTKSGKHFHIFNPEQQKKHRRHYEITQQFAYAFEHNEFYLNYQPIISGSDNQVVGCEALVRWKNEKLGMVFPDEFIPLSEKSGAILQLGDWILDEALSSLKRWQQEEDNKNFYISINISSNQLAQEDFSDQIIKKIRAFCVNPTCILLEFTETAFLGHGPLVLKHCQKLAEAGIRMALDDFGTGFPSLSHLHDFPINVVKIDKSFILNLDKSERSNQLVKGILSLGKLLDLTIVAEGVENQDVCEQLQHLRCDYMQGYYWNRPMLQQDFEIQYLPSVKQNNIEK</sequence>
<name>A0A5Q0TEC5_9VIBR</name>
<dbReference type="GO" id="GO:0071111">
    <property type="term" value="F:cyclic-guanylate-specific phosphodiesterase activity"/>
    <property type="evidence" value="ECO:0007669"/>
    <property type="project" value="InterPro"/>
</dbReference>
<dbReference type="InterPro" id="IPR043128">
    <property type="entry name" value="Rev_trsase/Diguanyl_cyclase"/>
</dbReference>
<dbReference type="SUPFAM" id="SSF141868">
    <property type="entry name" value="EAL domain-like"/>
    <property type="match status" value="1"/>
</dbReference>
<dbReference type="Proteomes" id="UP000348942">
    <property type="component" value="Chromosome 1"/>
</dbReference>
<dbReference type="InterPro" id="IPR035919">
    <property type="entry name" value="EAL_sf"/>
</dbReference>
<organism evidence="2 3">
    <name type="scientific">Vibrio algicola</name>
    <dbReference type="NCBI Taxonomy" id="2662262"/>
    <lineage>
        <taxon>Bacteria</taxon>
        <taxon>Pseudomonadati</taxon>
        <taxon>Pseudomonadota</taxon>
        <taxon>Gammaproteobacteria</taxon>
        <taxon>Vibrionales</taxon>
        <taxon>Vibrionaceae</taxon>
        <taxon>Vibrio</taxon>
    </lineage>
</organism>
<dbReference type="SUPFAM" id="SSF55781">
    <property type="entry name" value="GAF domain-like"/>
    <property type="match status" value="1"/>
</dbReference>
<dbReference type="Gene3D" id="3.30.70.270">
    <property type="match status" value="1"/>
</dbReference>
<protein>
    <submittedName>
        <fullName evidence="2">EAL domain-containing protein</fullName>
    </submittedName>
</protein>
<dbReference type="RefSeq" id="WP_153447630.1">
    <property type="nucleotide sequence ID" value="NZ_CP045699.1"/>
</dbReference>
<dbReference type="Pfam" id="PF00563">
    <property type="entry name" value="EAL"/>
    <property type="match status" value="1"/>
</dbReference>
<reference evidence="2 3" key="1">
    <citation type="submission" date="2019-10" db="EMBL/GenBank/DDBJ databases">
        <title>Vibrio sp. nov., isolated from Coralline algae surface.</title>
        <authorList>
            <person name="Geng Y."/>
            <person name="Zhang X."/>
        </authorList>
    </citation>
    <scope>NUCLEOTIDE SEQUENCE [LARGE SCALE GENOMIC DNA]</scope>
    <source>
        <strain evidence="2 3">SM1977</strain>
    </source>
</reference>
<evidence type="ECO:0000313" key="2">
    <source>
        <dbReference type="EMBL" id="QGA65482.1"/>
    </source>
</evidence>
<dbReference type="SUPFAM" id="SSF55073">
    <property type="entry name" value="Nucleotide cyclase"/>
    <property type="match status" value="1"/>
</dbReference>
<proteinExistence type="predicted"/>
<dbReference type="InterPro" id="IPR001633">
    <property type="entry name" value="EAL_dom"/>
</dbReference>
<dbReference type="PANTHER" id="PTHR33121">
    <property type="entry name" value="CYCLIC DI-GMP PHOSPHODIESTERASE PDEF"/>
    <property type="match status" value="1"/>
</dbReference>
<feature type="domain" description="EAL" evidence="1">
    <location>
        <begin position="283"/>
        <end position="538"/>
    </location>
</feature>
<evidence type="ECO:0000259" key="1">
    <source>
        <dbReference type="PROSITE" id="PS50883"/>
    </source>
</evidence>
<evidence type="ECO:0000313" key="3">
    <source>
        <dbReference type="Proteomes" id="UP000348942"/>
    </source>
</evidence>
<dbReference type="InterPro" id="IPR029787">
    <property type="entry name" value="Nucleotide_cyclase"/>
</dbReference>
<accession>A0A5Q0TEC5</accession>
<dbReference type="AlphaFoldDB" id="A0A5Q0TEC5"/>
<dbReference type="Gene3D" id="3.20.20.450">
    <property type="entry name" value="EAL domain"/>
    <property type="match status" value="1"/>
</dbReference>
<dbReference type="SMART" id="SM00052">
    <property type="entry name" value="EAL"/>
    <property type="match status" value="1"/>
</dbReference>
<dbReference type="PROSITE" id="PS50883">
    <property type="entry name" value="EAL"/>
    <property type="match status" value="1"/>
</dbReference>
<dbReference type="EMBL" id="CP045699">
    <property type="protein sequence ID" value="QGA65482.1"/>
    <property type="molecule type" value="Genomic_DNA"/>
</dbReference>
<gene>
    <name evidence="2" type="ORF">GFB47_08680</name>
</gene>